<proteinExistence type="predicted"/>
<dbReference type="EMBL" id="LSOG01000049">
    <property type="protein sequence ID" value="OEH47393.1"/>
    <property type="molecule type" value="Genomic_DNA"/>
</dbReference>
<name>A0A1E5JSK4_9GAMM</name>
<sequence length="37" mass="4321">MKFLMQIGIIVLLTFIIVYSFLALYIIKNAENDEKNT</sequence>
<keyword evidence="3" id="KW-1185">Reference proteome</keyword>
<reference evidence="2 3" key="1">
    <citation type="submission" date="2016-02" db="EMBL/GenBank/DDBJ databases">
        <title>Secondary metabolites in Legionella.</title>
        <authorList>
            <person name="Tobias N.J."/>
            <person name="Bode H.B."/>
        </authorList>
    </citation>
    <scope>NUCLEOTIDE SEQUENCE [LARGE SCALE GENOMIC DNA]</scope>
    <source>
        <strain evidence="2 3">DSM 19216</strain>
    </source>
</reference>
<protein>
    <submittedName>
        <fullName evidence="2">Uncharacterized protein</fullName>
    </submittedName>
</protein>
<organism evidence="2 3">
    <name type="scientific">Legionella parisiensis</name>
    <dbReference type="NCBI Taxonomy" id="45071"/>
    <lineage>
        <taxon>Bacteria</taxon>
        <taxon>Pseudomonadati</taxon>
        <taxon>Pseudomonadota</taxon>
        <taxon>Gammaproteobacteria</taxon>
        <taxon>Legionellales</taxon>
        <taxon>Legionellaceae</taxon>
        <taxon>Legionella</taxon>
    </lineage>
</organism>
<dbReference type="PATRIC" id="fig|45071.7.peg.1687"/>
<comment type="caution">
    <text evidence="2">The sequence shown here is derived from an EMBL/GenBank/DDBJ whole genome shotgun (WGS) entry which is preliminary data.</text>
</comment>
<dbReference type="AlphaFoldDB" id="A0A1E5JSK4"/>
<evidence type="ECO:0000313" key="2">
    <source>
        <dbReference type="EMBL" id="OEH47393.1"/>
    </source>
</evidence>
<evidence type="ECO:0000256" key="1">
    <source>
        <dbReference type="SAM" id="Phobius"/>
    </source>
</evidence>
<keyword evidence="1" id="KW-1133">Transmembrane helix</keyword>
<feature type="transmembrane region" description="Helical" evidence="1">
    <location>
        <begin position="7"/>
        <end position="27"/>
    </location>
</feature>
<evidence type="ECO:0000313" key="3">
    <source>
        <dbReference type="Proteomes" id="UP000095229"/>
    </source>
</evidence>
<gene>
    <name evidence="2" type="ORF">lpari_01561</name>
</gene>
<keyword evidence="1" id="KW-0812">Transmembrane</keyword>
<keyword evidence="1" id="KW-0472">Membrane</keyword>
<accession>A0A1E5JSK4</accession>
<dbReference type="Proteomes" id="UP000095229">
    <property type="component" value="Unassembled WGS sequence"/>
</dbReference>